<reference evidence="2 3" key="1">
    <citation type="submission" date="2020-08" db="EMBL/GenBank/DDBJ databases">
        <title>Genomic Encyclopedia of Type Strains, Phase IV (KMG-IV): sequencing the most valuable type-strain genomes for metagenomic binning, comparative biology and taxonomic classification.</title>
        <authorList>
            <person name="Goeker M."/>
        </authorList>
    </citation>
    <scope>NUCLEOTIDE SEQUENCE [LARGE SCALE GENOMIC DNA]</scope>
    <source>
        <strain evidence="2 3">DSM 107085</strain>
    </source>
</reference>
<evidence type="ECO:0000313" key="3">
    <source>
        <dbReference type="Proteomes" id="UP000560000"/>
    </source>
</evidence>
<evidence type="ECO:0000256" key="1">
    <source>
        <dbReference type="SAM" id="SignalP"/>
    </source>
</evidence>
<feature type="signal peptide" evidence="1">
    <location>
        <begin position="1"/>
        <end position="22"/>
    </location>
</feature>
<organism evidence="2 3">
    <name type="scientific">Oleiagrimonas soli</name>
    <dbReference type="NCBI Taxonomy" id="1543381"/>
    <lineage>
        <taxon>Bacteria</taxon>
        <taxon>Pseudomonadati</taxon>
        <taxon>Pseudomonadota</taxon>
        <taxon>Gammaproteobacteria</taxon>
        <taxon>Lysobacterales</taxon>
        <taxon>Rhodanobacteraceae</taxon>
        <taxon>Oleiagrimonas</taxon>
    </lineage>
</organism>
<dbReference type="RefSeq" id="WP_152569219.1">
    <property type="nucleotide sequence ID" value="NZ_JACHET010000001.1"/>
</dbReference>
<sequence length="174" mass="19303">MKKIASRMGFTLACLASGIVLAAPAQHDGQVSEQSPLYATVSKLDTGLFDSFNHCSSPAQLKKHASYLAPNLEFYHDEGGVTWTRHDYMAKTHENVCGHFRRVLIPGSLEVFPIKDYGAIEQGRHKFCDIKSGTCFGEAQFLIVWHHLPDKWVATRIFSYGHEAIPSAASGNEH</sequence>
<keyword evidence="1" id="KW-0732">Signal</keyword>
<gene>
    <name evidence="2" type="ORF">HNQ86_001843</name>
</gene>
<name>A0A841KR77_9GAMM</name>
<dbReference type="AlphaFoldDB" id="A0A841KR77"/>
<dbReference type="InterPro" id="IPR032710">
    <property type="entry name" value="NTF2-like_dom_sf"/>
</dbReference>
<dbReference type="OrthoDB" id="119951at2"/>
<comment type="caution">
    <text evidence="2">The sequence shown here is derived from an EMBL/GenBank/DDBJ whole genome shotgun (WGS) entry which is preliminary data.</text>
</comment>
<dbReference type="Proteomes" id="UP000560000">
    <property type="component" value="Unassembled WGS sequence"/>
</dbReference>
<accession>A0A841KR77</accession>
<evidence type="ECO:0008006" key="4">
    <source>
        <dbReference type="Google" id="ProtNLM"/>
    </source>
</evidence>
<protein>
    <recommendedName>
        <fullName evidence="4">DUF4440 domain-containing protein</fullName>
    </recommendedName>
</protein>
<feature type="chain" id="PRO_5033025296" description="DUF4440 domain-containing protein" evidence="1">
    <location>
        <begin position="23"/>
        <end position="174"/>
    </location>
</feature>
<dbReference type="EMBL" id="JACHET010000001">
    <property type="protein sequence ID" value="MBB6184498.1"/>
    <property type="molecule type" value="Genomic_DNA"/>
</dbReference>
<proteinExistence type="predicted"/>
<evidence type="ECO:0000313" key="2">
    <source>
        <dbReference type="EMBL" id="MBB6184498.1"/>
    </source>
</evidence>
<dbReference type="SUPFAM" id="SSF54427">
    <property type="entry name" value="NTF2-like"/>
    <property type="match status" value="1"/>
</dbReference>